<reference evidence="1" key="1">
    <citation type="journal article" date="2015" name="Nature">
        <title>Complex archaea that bridge the gap between prokaryotes and eukaryotes.</title>
        <authorList>
            <person name="Spang A."/>
            <person name="Saw J.H."/>
            <person name="Jorgensen S.L."/>
            <person name="Zaremba-Niedzwiedzka K."/>
            <person name="Martijn J."/>
            <person name="Lind A.E."/>
            <person name="van Eijk R."/>
            <person name="Schleper C."/>
            <person name="Guy L."/>
            <person name="Ettema T.J."/>
        </authorList>
    </citation>
    <scope>NUCLEOTIDE SEQUENCE</scope>
</reference>
<name>A0A0F9IU89_9ZZZZ</name>
<sequence length="63" mass="7229">MAYHLWCTDHEGTRRHLSKDKTIKEAMAYWHPRDGLEITNGPDGDTVRYTDDDGVWHSLGGSK</sequence>
<dbReference type="EMBL" id="LAZR01019950">
    <property type="protein sequence ID" value="KKL90667.1"/>
    <property type="molecule type" value="Genomic_DNA"/>
</dbReference>
<accession>A0A0F9IU89</accession>
<gene>
    <name evidence="1" type="ORF">LCGC14_1902340</name>
</gene>
<organism evidence="1">
    <name type="scientific">marine sediment metagenome</name>
    <dbReference type="NCBI Taxonomy" id="412755"/>
    <lineage>
        <taxon>unclassified sequences</taxon>
        <taxon>metagenomes</taxon>
        <taxon>ecological metagenomes</taxon>
    </lineage>
</organism>
<evidence type="ECO:0000313" key="1">
    <source>
        <dbReference type="EMBL" id="KKL90667.1"/>
    </source>
</evidence>
<comment type="caution">
    <text evidence="1">The sequence shown here is derived from an EMBL/GenBank/DDBJ whole genome shotgun (WGS) entry which is preliminary data.</text>
</comment>
<proteinExistence type="predicted"/>
<protein>
    <submittedName>
        <fullName evidence="1">Uncharacterized protein</fullName>
    </submittedName>
</protein>
<dbReference type="AlphaFoldDB" id="A0A0F9IU89"/>